<name>A0A8H7U0G3_9APHY</name>
<evidence type="ECO:0000313" key="1">
    <source>
        <dbReference type="EMBL" id="KAF9809638.1"/>
    </source>
</evidence>
<dbReference type="EMBL" id="JADOXO010000201">
    <property type="protein sequence ID" value="KAF9809638.1"/>
    <property type="molecule type" value="Genomic_DNA"/>
</dbReference>
<reference evidence="1" key="1">
    <citation type="submission" date="2020-11" db="EMBL/GenBank/DDBJ databases">
        <authorList>
            <person name="Koelle M."/>
            <person name="Horta M.A.C."/>
            <person name="Nowrousian M."/>
            <person name="Ohm R.A."/>
            <person name="Benz P."/>
            <person name="Pilgard A."/>
        </authorList>
    </citation>
    <scope>NUCLEOTIDE SEQUENCE</scope>
    <source>
        <strain evidence="1">FPRL280</strain>
    </source>
</reference>
<accession>A0A8H7U0G3</accession>
<gene>
    <name evidence="1" type="ORF">IEO21_07330</name>
</gene>
<evidence type="ECO:0000313" key="2">
    <source>
        <dbReference type="Proteomes" id="UP000639403"/>
    </source>
</evidence>
<proteinExistence type="predicted"/>
<dbReference type="Proteomes" id="UP000639403">
    <property type="component" value="Unassembled WGS sequence"/>
</dbReference>
<sequence>MPERRRLQQFFLGHSRLLGPSATFTADYRFVRTRQHSVISPPQ</sequence>
<organism evidence="1 2">
    <name type="scientific">Rhodonia placenta</name>
    <dbReference type="NCBI Taxonomy" id="104341"/>
    <lineage>
        <taxon>Eukaryota</taxon>
        <taxon>Fungi</taxon>
        <taxon>Dikarya</taxon>
        <taxon>Basidiomycota</taxon>
        <taxon>Agaricomycotina</taxon>
        <taxon>Agaricomycetes</taxon>
        <taxon>Polyporales</taxon>
        <taxon>Adustoporiaceae</taxon>
        <taxon>Rhodonia</taxon>
    </lineage>
</organism>
<protein>
    <submittedName>
        <fullName evidence="1">Uncharacterized protein</fullName>
    </submittedName>
</protein>
<comment type="caution">
    <text evidence="1">The sequence shown here is derived from an EMBL/GenBank/DDBJ whole genome shotgun (WGS) entry which is preliminary data.</text>
</comment>
<dbReference type="AlphaFoldDB" id="A0A8H7U0G3"/>
<reference evidence="1" key="2">
    <citation type="journal article" name="Front. Microbiol.">
        <title>Degradative Capacity of Two Strains of Rhodonia placenta: From Phenotype to Genotype.</title>
        <authorList>
            <person name="Kolle M."/>
            <person name="Horta M.A.C."/>
            <person name="Nowrousian M."/>
            <person name="Ohm R.A."/>
            <person name="Benz J.P."/>
            <person name="Pilgard A."/>
        </authorList>
    </citation>
    <scope>NUCLEOTIDE SEQUENCE</scope>
    <source>
        <strain evidence="1">FPRL280</strain>
    </source>
</reference>